<keyword evidence="2" id="KW-1185">Reference proteome</keyword>
<sequence length="252" mass="28524">MTLAPGLRTFLKIMSVLGFAMPLSLFLTSIYTLFGYNFFAPVGNYLRNAMLIASQLIDFTALIVSIDCLIASFTQKKNPFLTAKYHGYFASGFCVFISFCIAGAYYFSSYFVHVLFLFTTSTHVICLVTEVTLLIINIRRHKIISSNYSLSVRHKLVRNINVLRVLCPVLFLVTIFSASGTIPSFFYLEHKVISLAVGIQLVYSCYNAAFLSVIVIFIWKCYKQTKRIGVADINGGEERTVSHFQQLKKSWQ</sequence>
<keyword evidence="1" id="KW-0812">Transmembrane</keyword>
<keyword evidence="1" id="KW-1133">Transmembrane helix</keyword>
<feature type="transmembrane region" description="Helical" evidence="1">
    <location>
        <begin position="192"/>
        <end position="219"/>
    </location>
</feature>
<feature type="transmembrane region" description="Helical" evidence="1">
    <location>
        <begin position="114"/>
        <end position="136"/>
    </location>
</feature>
<evidence type="ECO:0000313" key="3">
    <source>
        <dbReference type="WBParaSite" id="Pan_g13154.t1"/>
    </source>
</evidence>
<feature type="transmembrane region" description="Helical" evidence="1">
    <location>
        <begin position="16"/>
        <end position="39"/>
    </location>
</feature>
<feature type="transmembrane region" description="Helical" evidence="1">
    <location>
        <begin position="85"/>
        <end position="108"/>
    </location>
</feature>
<dbReference type="AlphaFoldDB" id="A0A7E4UVX8"/>
<dbReference type="WBParaSite" id="Pan_g13154.t1">
    <property type="protein sequence ID" value="Pan_g13154.t1"/>
    <property type="gene ID" value="Pan_g13154"/>
</dbReference>
<evidence type="ECO:0000313" key="2">
    <source>
        <dbReference type="Proteomes" id="UP000492821"/>
    </source>
</evidence>
<name>A0A7E4UVX8_PANRE</name>
<protein>
    <submittedName>
        <fullName evidence="3">G_PROTEIN_RECEP_F1_2 domain-containing protein</fullName>
    </submittedName>
</protein>
<feature type="transmembrane region" description="Helical" evidence="1">
    <location>
        <begin position="162"/>
        <end position="186"/>
    </location>
</feature>
<keyword evidence="1" id="KW-0472">Membrane</keyword>
<feature type="transmembrane region" description="Helical" evidence="1">
    <location>
        <begin position="51"/>
        <end position="73"/>
    </location>
</feature>
<accession>A0A7E4UVX8</accession>
<evidence type="ECO:0000256" key="1">
    <source>
        <dbReference type="SAM" id="Phobius"/>
    </source>
</evidence>
<organism evidence="2 3">
    <name type="scientific">Panagrellus redivivus</name>
    <name type="common">Microworm</name>
    <dbReference type="NCBI Taxonomy" id="6233"/>
    <lineage>
        <taxon>Eukaryota</taxon>
        <taxon>Metazoa</taxon>
        <taxon>Ecdysozoa</taxon>
        <taxon>Nematoda</taxon>
        <taxon>Chromadorea</taxon>
        <taxon>Rhabditida</taxon>
        <taxon>Tylenchina</taxon>
        <taxon>Panagrolaimomorpha</taxon>
        <taxon>Panagrolaimoidea</taxon>
        <taxon>Panagrolaimidae</taxon>
        <taxon>Panagrellus</taxon>
    </lineage>
</organism>
<proteinExistence type="predicted"/>
<reference evidence="3" key="2">
    <citation type="submission" date="2020-10" db="UniProtKB">
        <authorList>
            <consortium name="WormBaseParasite"/>
        </authorList>
    </citation>
    <scope>IDENTIFICATION</scope>
</reference>
<dbReference type="Proteomes" id="UP000492821">
    <property type="component" value="Unassembled WGS sequence"/>
</dbReference>
<reference evidence="2" key="1">
    <citation type="journal article" date="2013" name="Genetics">
        <title>The draft genome and transcriptome of Panagrellus redivivus are shaped by the harsh demands of a free-living lifestyle.</title>
        <authorList>
            <person name="Srinivasan J."/>
            <person name="Dillman A.R."/>
            <person name="Macchietto M.G."/>
            <person name="Heikkinen L."/>
            <person name="Lakso M."/>
            <person name="Fracchia K.M."/>
            <person name="Antoshechkin I."/>
            <person name="Mortazavi A."/>
            <person name="Wong G."/>
            <person name="Sternberg P.W."/>
        </authorList>
    </citation>
    <scope>NUCLEOTIDE SEQUENCE [LARGE SCALE GENOMIC DNA]</scope>
    <source>
        <strain evidence="2">MT8872</strain>
    </source>
</reference>